<proteinExistence type="predicted"/>
<keyword evidence="2" id="KW-0472">Membrane</keyword>
<dbReference type="EMBL" id="SRLO01000530">
    <property type="protein sequence ID" value="TNN53000.1"/>
    <property type="molecule type" value="Genomic_DNA"/>
</dbReference>
<evidence type="ECO:0000259" key="4">
    <source>
        <dbReference type="Pfam" id="PF01108"/>
    </source>
</evidence>
<evidence type="ECO:0000313" key="7">
    <source>
        <dbReference type="Proteomes" id="UP000314294"/>
    </source>
</evidence>
<keyword evidence="2" id="KW-0812">Transmembrane</keyword>
<dbReference type="Pfam" id="PF09294">
    <property type="entry name" value="Interfer-bind"/>
    <property type="match status" value="1"/>
</dbReference>
<evidence type="ECO:0000313" key="6">
    <source>
        <dbReference type="EMBL" id="TNN53000.1"/>
    </source>
</evidence>
<dbReference type="InterPro" id="IPR013783">
    <property type="entry name" value="Ig-like_fold"/>
</dbReference>
<reference evidence="6 7" key="1">
    <citation type="submission" date="2019-03" db="EMBL/GenBank/DDBJ databases">
        <title>First draft genome of Liparis tanakae, snailfish: a comprehensive survey of snailfish specific genes.</title>
        <authorList>
            <person name="Kim W."/>
            <person name="Song I."/>
            <person name="Jeong J.-H."/>
            <person name="Kim D."/>
            <person name="Kim S."/>
            <person name="Ryu S."/>
            <person name="Song J.Y."/>
            <person name="Lee S.K."/>
        </authorList>
    </citation>
    <scope>NUCLEOTIDE SEQUENCE [LARGE SCALE GENOMIC DNA]</scope>
    <source>
        <tissue evidence="6">Muscle</tissue>
    </source>
</reference>
<dbReference type="AlphaFoldDB" id="A0A4Z2GI79"/>
<dbReference type="GO" id="GO:0004896">
    <property type="term" value="F:cytokine receptor activity"/>
    <property type="evidence" value="ECO:0007669"/>
    <property type="project" value="TreeGrafter"/>
</dbReference>
<feature type="transmembrane region" description="Helical" evidence="2">
    <location>
        <begin position="212"/>
        <end position="236"/>
    </location>
</feature>
<accession>A0A4Z2GI79</accession>
<dbReference type="PANTHER" id="PTHR20859:SF93">
    <property type="entry name" value="CYTOKINE RECEPTOR FAMILY MEMBER B12-RELATED"/>
    <property type="match status" value="1"/>
</dbReference>
<feature type="region of interest" description="Disordered" evidence="1">
    <location>
        <begin position="346"/>
        <end position="470"/>
    </location>
</feature>
<feature type="domain" description="Fibronectin type-III" evidence="4">
    <location>
        <begin position="3"/>
        <end position="106"/>
    </location>
</feature>
<feature type="domain" description="Interferon/interleukin receptor" evidence="5">
    <location>
        <begin position="119"/>
        <end position="211"/>
    </location>
</feature>
<feature type="region of interest" description="Disordered" evidence="1">
    <location>
        <begin position="280"/>
        <end position="313"/>
    </location>
</feature>
<dbReference type="Proteomes" id="UP000314294">
    <property type="component" value="Unassembled WGS sequence"/>
</dbReference>
<gene>
    <name evidence="6" type="primary">ifnar2_0</name>
    <name evidence="6" type="ORF">EYF80_036799</name>
</gene>
<name>A0A4Z2GI79_9TELE</name>
<protein>
    <submittedName>
        <fullName evidence="6">Interferon alpha/beta receptor 2</fullName>
    </submittedName>
</protein>
<keyword evidence="7" id="KW-1185">Reference proteome</keyword>
<dbReference type="PANTHER" id="PTHR20859">
    <property type="entry name" value="INTERFERON/INTERLEUKIN RECEPTOR"/>
    <property type="match status" value="1"/>
</dbReference>
<feature type="compositionally biased region" description="Basic and acidic residues" evidence="1">
    <location>
        <begin position="407"/>
        <end position="430"/>
    </location>
</feature>
<evidence type="ECO:0000256" key="1">
    <source>
        <dbReference type="SAM" id="MobiDB-lite"/>
    </source>
</evidence>
<sequence>MTALLWMLAWCPHVLSAMSELPQPFNATLNSRHFIHMLKWEPGPGTPTGAYYHVTVTTDTGTAWLPVVGCEDVQHPLVCNLTEAFSDPKRVYFTQIEELLEAQHSQAVMLSGFKPIQDTQLDLPLLTVTPCGEDLCVDLQPPMEHLREIYDSLNYKLRIKSSNADTPQLFQNTKSLRRQVLQNIASGRRYCVSVCFSQGRVVSRVSNYSQPVYSWISATLCLLVMCSVVAGALLVYTGFIHLRRPLPLVLTSIHHLEDIRVIPSCSSSLLSSLLNVGPTLPSSGEKKSNPASDESDGESVTESTGYEMPLGNNLLSSSSSSSLSVLLSLEPEPLISRATHCNAGLGRAQSTHTAPPAESLPVPDTEGPIPPNEEGRKLLKGGGNQNVDLHTITFGRLKEEEEEEEGESHFDLESSFHSEASRTRDSKEDVIETVSCNVEEEEEEGEEVEDEEEDEEEEEHFGYMGRPCAI</sequence>
<evidence type="ECO:0000256" key="3">
    <source>
        <dbReference type="SAM" id="SignalP"/>
    </source>
</evidence>
<dbReference type="InterPro" id="IPR036116">
    <property type="entry name" value="FN3_sf"/>
</dbReference>
<comment type="caution">
    <text evidence="6">The sequence shown here is derived from an EMBL/GenBank/DDBJ whole genome shotgun (WGS) entry which is preliminary data.</text>
</comment>
<keyword evidence="2" id="KW-1133">Transmembrane helix</keyword>
<keyword evidence="6" id="KW-0675">Receptor</keyword>
<dbReference type="Gene3D" id="2.60.40.10">
    <property type="entry name" value="Immunoglobulins"/>
    <property type="match status" value="1"/>
</dbReference>
<dbReference type="OrthoDB" id="10031784at2759"/>
<dbReference type="Pfam" id="PF01108">
    <property type="entry name" value="Tissue_fac"/>
    <property type="match status" value="1"/>
</dbReference>
<dbReference type="SUPFAM" id="SSF49265">
    <property type="entry name" value="Fibronectin type III"/>
    <property type="match status" value="2"/>
</dbReference>
<keyword evidence="3" id="KW-0732">Signal</keyword>
<dbReference type="InterPro" id="IPR050650">
    <property type="entry name" value="Type-II_Cytokine-TF_Rcpt"/>
</dbReference>
<dbReference type="GO" id="GO:0005886">
    <property type="term" value="C:plasma membrane"/>
    <property type="evidence" value="ECO:0007669"/>
    <property type="project" value="TreeGrafter"/>
</dbReference>
<evidence type="ECO:0000256" key="2">
    <source>
        <dbReference type="SAM" id="Phobius"/>
    </source>
</evidence>
<evidence type="ECO:0000259" key="5">
    <source>
        <dbReference type="Pfam" id="PF09294"/>
    </source>
</evidence>
<feature type="signal peptide" evidence="3">
    <location>
        <begin position="1"/>
        <end position="16"/>
    </location>
</feature>
<feature type="compositionally biased region" description="Acidic residues" evidence="1">
    <location>
        <begin position="438"/>
        <end position="459"/>
    </location>
</feature>
<dbReference type="InterPro" id="IPR015373">
    <property type="entry name" value="Interferon/interleukin_rcp_dom"/>
</dbReference>
<dbReference type="InterPro" id="IPR003961">
    <property type="entry name" value="FN3_dom"/>
</dbReference>
<organism evidence="6 7">
    <name type="scientific">Liparis tanakae</name>
    <name type="common">Tanaka's snailfish</name>
    <dbReference type="NCBI Taxonomy" id="230148"/>
    <lineage>
        <taxon>Eukaryota</taxon>
        <taxon>Metazoa</taxon>
        <taxon>Chordata</taxon>
        <taxon>Craniata</taxon>
        <taxon>Vertebrata</taxon>
        <taxon>Euteleostomi</taxon>
        <taxon>Actinopterygii</taxon>
        <taxon>Neopterygii</taxon>
        <taxon>Teleostei</taxon>
        <taxon>Neoteleostei</taxon>
        <taxon>Acanthomorphata</taxon>
        <taxon>Eupercaria</taxon>
        <taxon>Perciformes</taxon>
        <taxon>Cottioidei</taxon>
        <taxon>Cottales</taxon>
        <taxon>Liparidae</taxon>
        <taxon>Liparis</taxon>
    </lineage>
</organism>
<feature type="chain" id="PRO_5021462891" evidence="3">
    <location>
        <begin position="17"/>
        <end position="470"/>
    </location>
</feature>